<dbReference type="EMBL" id="MU001683">
    <property type="protein sequence ID" value="KAF2456467.1"/>
    <property type="molecule type" value="Genomic_DNA"/>
</dbReference>
<dbReference type="InterPro" id="IPR012338">
    <property type="entry name" value="Beta-lactam/transpept-like"/>
</dbReference>
<dbReference type="InterPro" id="IPR001466">
    <property type="entry name" value="Beta-lactam-related"/>
</dbReference>
<comment type="similarity">
    <text evidence="1">Belongs to the class-A beta-lactamase family.</text>
</comment>
<evidence type="ECO:0000256" key="1">
    <source>
        <dbReference type="ARBA" id="ARBA00009009"/>
    </source>
</evidence>
<gene>
    <name evidence="4" type="ORF">BDY21DRAFT_347247</name>
</gene>
<dbReference type="SUPFAM" id="SSF56601">
    <property type="entry name" value="beta-lactamase/transpeptidase-like"/>
    <property type="match status" value="1"/>
</dbReference>
<keyword evidence="5" id="KW-1185">Reference proteome</keyword>
<dbReference type="AlphaFoldDB" id="A0A6A6NY97"/>
<organism evidence="4 5">
    <name type="scientific">Lineolata rhizophorae</name>
    <dbReference type="NCBI Taxonomy" id="578093"/>
    <lineage>
        <taxon>Eukaryota</taxon>
        <taxon>Fungi</taxon>
        <taxon>Dikarya</taxon>
        <taxon>Ascomycota</taxon>
        <taxon>Pezizomycotina</taxon>
        <taxon>Dothideomycetes</taxon>
        <taxon>Dothideomycetes incertae sedis</taxon>
        <taxon>Lineolatales</taxon>
        <taxon>Lineolataceae</taxon>
        <taxon>Lineolata</taxon>
    </lineage>
</organism>
<evidence type="ECO:0000256" key="2">
    <source>
        <dbReference type="ARBA" id="ARBA00022801"/>
    </source>
</evidence>
<evidence type="ECO:0000313" key="5">
    <source>
        <dbReference type="Proteomes" id="UP000799766"/>
    </source>
</evidence>
<name>A0A6A6NY97_9PEZI</name>
<dbReference type="GO" id="GO:0016787">
    <property type="term" value="F:hydrolase activity"/>
    <property type="evidence" value="ECO:0007669"/>
    <property type="project" value="UniProtKB-KW"/>
</dbReference>
<feature type="domain" description="Beta-lactamase-related" evidence="3">
    <location>
        <begin position="26"/>
        <end position="370"/>
    </location>
</feature>
<keyword evidence="2" id="KW-0378">Hydrolase</keyword>
<dbReference type="Pfam" id="PF00144">
    <property type="entry name" value="Beta-lactamase"/>
    <property type="match status" value="1"/>
</dbReference>
<sequence>MESLSALLEKATRKDAPSLVAPAIVASVVNRDGKIDFMEARGIQDVDGTTEITPDSVFWIASQTKLVGTVAAMQAVEKGLIGLDDEISESGIVPELASKGVLEDGKERTRKNKLTLRLLLTHQSGDSYMSFSPALTEYAKANGKEELLDDTSVNRMTQYPLTFEPGTSWVYGLGIDWAAEIVARLHKTTFEEYCKQHIWGPLGMNDTTFSLDSRPDMKARRVQAFKRNEADELEPSPLPYPDKADHALAGHGLWSTNRDYTKFLKAILNDGRPILKKESVDEMFKPQMVPSSKPVLDMLLKGPMRNFAAYPLALDTEIDYGLSGILNTTDIPGRHAAGSLQWSGLPNLLWWIDRKTGIAATIFQQTLPPGDLKSISFNTEFENALYKVIKGT</sequence>
<accession>A0A6A6NY97</accession>
<protein>
    <submittedName>
        <fullName evidence="4">Beta-lactamase/transpeptidase-like protein</fullName>
    </submittedName>
</protein>
<dbReference type="InterPro" id="IPR050789">
    <property type="entry name" value="Diverse_Enzym_Activities"/>
</dbReference>
<reference evidence="4" key="1">
    <citation type="journal article" date="2020" name="Stud. Mycol.">
        <title>101 Dothideomycetes genomes: a test case for predicting lifestyles and emergence of pathogens.</title>
        <authorList>
            <person name="Haridas S."/>
            <person name="Albert R."/>
            <person name="Binder M."/>
            <person name="Bloem J."/>
            <person name="Labutti K."/>
            <person name="Salamov A."/>
            <person name="Andreopoulos B."/>
            <person name="Baker S."/>
            <person name="Barry K."/>
            <person name="Bills G."/>
            <person name="Bluhm B."/>
            <person name="Cannon C."/>
            <person name="Castanera R."/>
            <person name="Culley D."/>
            <person name="Daum C."/>
            <person name="Ezra D."/>
            <person name="Gonzalez J."/>
            <person name="Henrissat B."/>
            <person name="Kuo A."/>
            <person name="Liang C."/>
            <person name="Lipzen A."/>
            <person name="Lutzoni F."/>
            <person name="Magnuson J."/>
            <person name="Mondo S."/>
            <person name="Nolan M."/>
            <person name="Ohm R."/>
            <person name="Pangilinan J."/>
            <person name="Park H.-J."/>
            <person name="Ramirez L."/>
            <person name="Alfaro M."/>
            <person name="Sun H."/>
            <person name="Tritt A."/>
            <person name="Yoshinaga Y."/>
            <person name="Zwiers L.-H."/>
            <person name="Turgeon B."/>
            <person name="Goodwin S."/>
            <person name="Spatafora J."/>
            <person name="Crous P."/>
            <person name="Grigoriev I."/>
        </authorList>
    </citation>
    <scope>NUCLEOTIDE SEQUENCE</scope>
    <source>
        <strain evidence="4">ATCC 16933</strain>
    </source>
</reference>
<dbReference type="Gene3D" id="3.40.710.10">
    <property type="entry name" value="DD-peptidase/beta-lactamase superfamily"/>
    <property type="match status" value="1"/>
</dbReference>
<dbReference type="PANTHER" id="PTHR43283:SF17">
    <property type="entry name" value="(LOVD), PUTATIVE (AFU_ORTHOLOGUE AFUA_5G00920)-RELATED"/>
    <property type="match status" value="1"/>
</dbReference>
<proteinExistence type="inferred from homology"/>
<evidence type="ECO:0000259" key="3">
    <source>
        <dbReference type="Pfam" id="PF00144"/>
    </source>
</evidence>
<dbReference type="OrthoDB" id="428260at2759"/>
<dbReference type="Proteomes" id="UP000799766">
    <property type="component" value="Unassembled WGS sequence"/>
</dbReference>
<evidence type="ECO:0000313" key="4">
    <source>
        <dbReference type="EMBL" id="KAF2456467.1"/>
    </source>
</evidence>
<dbReference type="PANTHER" id="PTHR43283">
    <property type="entry name" value="BETA-LACTAMASE-RELATED"/>
    <property type="match status" value="1"/>
</dbReference>